<evidence type="ECO:0000313" key="2">
    <source>
        <dbReference type="Proteomes" id="UP000821865"/>
    </source>
</evidence>
<evidence type="ECO:0000313" key="1">
    <source>
        <dbReference type="EMBL" id="KAH7960931.1"/>
    </source>
</evidence>
<dbReference type="EMBL" id="CM023472">
    <property type="protein sequence ID" value="KAH7960931.1"/>
    <property type="molecule type" value="Genomic_DNA"/>
</dbReference>
<gene>
    <name evidence="1" type="ORF">HPB49_025175</name>
</gene>
<protein>
    <submittedName>
        <fullName evidence="1">Uncharacterized protein</fullName>
    </submittedName>
</protein>
<keyword evidence="2" id="KW-1185">Reference proteome</keyword>
<name>A0ACB8D993_DERSI</name>
<dbReference type="Proteomes" id="UP000821865">
    <property type="component" value="Chromosome 3"/>
</dbReference>
<sequence>MAYCAPKQLSSCLPSIVPKLIEVLSDSHVKVQRAGAQALKQIGSVIKNPEIQAIVPVLLDALQDPAEKTSGCLATLLNTKFVHFIDAPSLALIMPVVQRAFQDRSTETKKMAAQIIGNMYSLTDHKDLAPYLPAIIPGLKQALLDPVPEVRSVSSRALGAMIKGMGETCFEDLIPWLMQTLTSESSPVDRSGAAQGLSEVLGGLGVEKLQTLMPEIILTAERTDIAPHVKDGYVMMFIYLPGVFQKEFTPYISQIINPILKALADENEYVRETALRAGQRMVNMYAETAMTLLLPQLEKGLFDDNWRIRYSSVQLLGDLLYKISGVTGKMTTETAHEDDNFGTEQSHKAIMIALGEERRNRVLAGLYMGRLDTSLMVRQASLHVWKVVVTNTPRTLREILPTLFSLLLGFLASSSYDKQQVAARTLGDLVRKLGERVLPEIVPILEQGLDSDLPDQRQGVCVGLSEILASTSRDMVLTFLDSLVPTVRRALCDPLKEVRVAAAKTFDNLHSTVGSRALDDILSPLLMQLGQGDSVLAENTLDGLRQVMAIKSRVVLPYLIPQLTTPPVNTKALSHLSAVAGESLSRHLPKILPALLTAFSASLDTPKQQEAYRRGSHGGGHHSLPQQGGDLFPLDGRSVCLVDEELEHCQAVVLSVVDEAGVQTVVEQLLAGARQPSQRRAAVALLCAFCAHSRAPLTPHVPQLLRELLRLFTDTDRHVLQLAGEALAAVTKTLDTNQQIEYVMDVRQAIRFAASDLKGQEYLPGFCQEKGISPILPIFREAILIGVPELKEQAAQGLGEVIRLTDAASLRQSVISITGPLIRILGDRFSFSVKVAVLETLALLLAKVGVQLKPFLPQLQTTFLKALNDGNRQVRLKASVALSHLIVIHTRCDPVFQELHNSVKNQDDPTVRETMLYALHRVVAAAGHKMSDLMRRSVTASVSSYLSSSEDGCRTAAAGCLGSLCRWLPPDELAVFAREHLLSDDPSEDWTLRHGCSVTLSVALKQAPERILTDDWRERVFKTLIKYMTADRRFRLRRAAFTPAVATMATRGPYRTLDLATKVKIMKEVEEGGIAKQDIARRYGIKPNTLSNFLKNKRSILEAVEKDQFKMSRKRMRTSAHPELEQALLIWIREARSNHLPLSGDIVAPKASSLAAIASVAGVGSSSPAGEADTSELDDHTLQAAFGDVTFEEYVAVDGSVEMCGTLTDSQIIEMVRPNEAANESDEDYNILSEPQPAAADVAAGLAIAQRFFAAESNADEALGHVYSLQNLLSVPIVIGGVRGTGHCLRHMLLNSEELPQVLLTTFAKCLNHGSNEVKQLVAQTVQWLSRSLDKGAPPQLLRTLVPQLVNGTKEKNTMVRANSEYALVALLHLRTSTQGLEECLAALDPGARESLQDVYTKVLRKVASHPEPKEEDLDDGVLS</sequence>
<proteinExistence type="predicted"/>
<reference evidence="1" key="1">
    <citation type="submission" date="2020-05" db="EMBL/GenBank/DDBJ databases">
        <title>Large-scale comparative analyses of tick genomes elucidate their genetic diversity and vector capacities.</title>
        <authorList>
            <person name="Jia N."/>
            <person name="Wang J."/>
            <person name="Shi W."/>
            <person name="Du L."/>
            <person name="Sun Y."/>
            <person name="Zhan W."/>
            <person name="Jiang J."/>
            <person name="Wang Q."/>
            <person name="Zhang B."/>
            <person name="Ji P."/>
            <person name="Sakyi L.B."/>
            <person name="Cui X."/>
            <person name="Yuan T."/>
            <person name="Jiang B."/>
            <person name="Yang W."/>
            <person name="Lam T.T.-Y."/>
            <person name="Chang Q."/>
            <person name="Ding S."/>
            <person name="Wang X."/>
            <person name="Zhu J."/>
            <person name="Ruan X."/>
            <person name="Zhao L."/>
            <person name="Wei J."/>
            <person name="Que T."/>
            <person name="Du C."/>
            <person name="Cheng J."/>
            <person name="Dai P."/>
            <person name="Han X."/>
            <person name="Huang E."/>
            <person name="Gao Y."/>
            <person name="Liu J."/>
            <person name="Shao H."/>
            <person name="Ye R."/>
            <person name="Li L."/>
            <person name="Wei W."/>
            <person name="Wang X."/>
            <person name="Wang C."/>
            <person name="Yang T."/>
            <person name="Huo Q."/>
            <person name="Li W."/>
            <person name="Guo W."/>
            <person name="Chen H."/>
            <person name="Zhou L."/>
            <person name="Ni X."/>
            <person name="Tian J."/>
            <person name="Zhou Y."/>
            <person name="Sheng Y."/>
            <person name="Liu T."/>
            <person name="Pan Y."/>
            <person name="Xia L."/>
            <person name="Li J."/>
            <person name="Zhao F."/>
            <person name="Cao W."/>
        </authorList>
    </citation>
    <scope>NUCLEOTIDE SEQUENCE</scope>
    <source>
        <strain evidence="1">Dsil-2018</strain>
    </source>
</reference>
<accession>A0ACB8D993</accession>
<organism evidence="1 2">
    <name type="scientific">Dermacentor silvarum</name>
    <name type="common">Tick</name>
    <dbReference type="NCBI Taxonomy" id="543639"/>
    <lineage>
        <taxon>Eukaryota</taxon>
        <taxon>Metazoa</taxon>
        <taxon>Ecdysozoa</taxon>
        <taxon>Arthropoda</taxon>
        <taxon>Chelicerata</taxon>
        <taxon>Arachnida</taxon>
        <taxon>Acari</taxon>
        <taxon>Parasitiformes</taxon>
        <taxon>Ixodida</taxon>
        <taxon>Ixodoidea</taxon>
        <taxon>Ixodidae</taxon>
        <taxon>Rhipicephalinae</taxon>
        <taxon>Dermacentor</taxon>
    </lineage>
</organism>
<comment type="caution">
    <text evidence="1">The sequence shown here is derived from an EMBL/GenBank/DDBJ whole genome shotgun (WGS) entry which is preliminary data.</text>
</comment>